<accession>A0A834IYJ8</accession>
<comment type="caution">
    <text evidence="2">The sequence shown here is derived from an EMBL/GenBank/DDBJ whole genome shotgun (WGS) entry which is preliminary data.</text>
</comment>
<proteinExistence type="predicted"/>
<feature type="region of interest" description="Disordered" evidence="1">
    <location>
        <begin position="105"/>
        <end position="125"/>
    </location>
</feature>
<dbReference type="Proteomes" id="UP000625711">
    <property type="component" value="Unassembled WGS sequence"/>
</dbReference>
<name>A0A834IYJ8_RHYFE</name>
<evidence type="ECO:0000256" key="1">
    <source>
        <dbReference type="SAM" id="MobiDB-lite"/>
    </source>
</evidence>
<protein>
    <submittedName>
        <fullName evidence="2">Uncharacterized protein</fullName>
    </submittedName>
</protein>
<keyword evidence="3" id="KW-1185">Reference proteome</keyword>
<feature type="region of interest" description="Disordered" evidence="1">
    <location>
        <begin position="47"/>
        <end position="75"/>
    </location>
</feature>
<dbReference type="EMBL" id="JAACXV010000002">
    <property type="protein sequence ID" value="KAF7287857.1"/>
    <property type="molecule type" value="Genomic_DNA"/>
</dbReference>
<dbReference type="AlphaFoldDB" id="A0A834IYJ8"/>
<gene>
    <name evidence="2" type="ORF">GWI33_000208</name>
</gene>
<feature type="compositionally biased region" description="Polar residues" evidence="1">
    <location>
        <begin position="115"/>
        <end position="125"/>
    </location>
</feature>
<evidence type="ECO:0000313" key="3">
    <source>
        <dbReference type="Proteomes" id="UP000625711"/>
    </source>
</evidence>
<evidence type="ECO:0000313" key="2">
    <source>
        <dbReference type="EMBL" id="KAF7287857.1"/>
    </source>
</evidence>
<reference evidence="2" key="1">
    <citation type="submission" date="2020-08" db="EMBL/GenBank/DDBJ databases">
        <title>Genome sequencing and assembly of the red palm weevil Rhynchophorus ferrugineus.</title>
        <authorList>
            <person name="Dias G.B."/>
            <person name="Bergman C.M."/>
            <person name="Manee M."/>
        </authorList>
    </citation>
    <scope>NUCLEOTIDE SEQUENCE</scope>
    <source>
        <strain evidence="2">AA-2017</strain>
        <tissue evidence="2">Whole larva</tissue>
    </source>
</reference>
<sequence length="125" mass="13865">MKRTDSPKFNHKLTVAQECFLIRDKAEQVAETYFRQSSRIATIAKKNGNRSDGVRSGHASLRRNNEQSITADMIGDISMDRRDRAIVSNSDVRTQSGPISVAVYGKRSKTKRTNGENLSSLGYGG</sequence>
<organism evidence="2 3">
    <name type="scientific">Rhynchophorus ferrugineus</name>
    <name type="common">Red palm weevil</name>
    <name type="synonym">Curculio ferrugineus</name>
    <dbReference type="NCBI Taxonomy" id="354439"/>
    <lineage>
        <taxon>Eukaryota</taxon>
        <taxon>Metazoa</taxon>
        <taxon>Ecdysozoa</taxon>
        <taxon>Arthropoda</taxon>
        <taxon>Hexapoda</taxon>
        <taxon>Insecta</taxon>
        <taxon>Pterygota</taxon>
        <taxon>Neoptera</taxon>
        <taxon>Endopterygota</taxon>
        <taxon>Coleoptera</taxon>
        <taxon>Polyphaga</taxon>
        <taxon>Cucujiformia</taxon>
        <taxon>Curculionidae</taxon>
        <taxon>Dryophthorinae</taxon>
        <taxon>Rhynchophorus</taxon>
    </lineage>
</organism>